<dbReference type="Proteomes" id="UP001364617">
    <property type="component" value="Unassembled WGS sequence"/>
</dbReference>
<accession>A0AAN9CSL0</accession>
<organism evidence="1 2">
    <name type="scientific">Phoxinus phoxinus</name>
    <name type="common">Eurasian minnow</name>
    <dbReference type="NCBI Taxonomy" id="58324"/>
    <lineage>
        <taxon>Eukaryota</taxon>
        <taxon>Metazoa</taxon>
        <taxon>Chordata</taxon>
        <taxon>Craniata</taxon>
        <taxon>Vertebrata</taxon>
        <taxon>Euteleostomi</taxon>
        <taxon>Actinopterygii</taxon>
        <taxon>Neopterygii</taxon>
        <taxon>Teleostei</taxon>
        <taxon>Ostariophysi</taxon>
        <taxon>Cypriniformes</taxon>
        <taxon>Leuciscidae</taxon>
        <taxon>Phoxininae</taxon>
        <taxon>Phoxinus</taxon>
    </lineage>
</organism>
<sequence length="94" mass="10887">MDFMMRVLRQDCRLQADGEIQHLLCDTYDPKNTWIITPLVVPWWEKNGSWCPCHKEQRGGRLPPQLMPSISSYINVSCTILLIAISHTADYIIL</sequence>
<reference evidence="1 2" key="1">
    <citation type="submission" date="2024-02" db="EMBL/GenBank/DDBJ databases">
        <title>Chromosome-level genome assembly of the Eurasian Minnow (Phoxinus phoxinus).</title>
        <authorList>
            <person name="Oriowo T.O."/>
            <person name="Martin S."/>
            <person name="Stange M."/>
            <person name="Chrysostomakis Y."/>
            <person name="Brown T."/>
            <person name="Winkler S."/>
            <person name="Kukowka S."/>
            <person name="Myers E.W."/>
            <person name="Bohne A."/>
        </authorList>
    </citation>
    <scope>NUCLEOTIDE SEQUENCE [LARGE SCALE GENOMIC DNA]</scope>
    <source>
        <strain evidence="1">ZFMK-TIS-60720</strain>
        <tissue evidence="1">Whole Organism</tissue>
    </source>
</reference>
<proteinExistence type="predicted"/>
<comment type="caution">
    <text evidence="1">The sequence shown here is derived from an EMBL/GenBank/DDBJ whole genome shotgun (WGS) entry which is preliminary data.</text>
</comment>
<name>A0AAN9CSL0_9TELE</name>
<dbReference type="AlphaFoldDB" id="A0AAN9CSL0"/>
<dbReference type="EMBL" id="JAYKXH010000013">
    <property type="protein sequence ID" value="KAK7148531.1"/>
    <property type="molecule type" value="Genomic_DNA"/>
</dbReference>
<keyword evidence="2" id="KW-1185">Reference proteome</keyword>
<evidence type="ECO:0000313" key="1">
    <source>
        <dbReference type="EMBL" id="KAK7148531.1"/>
    </source>
</evidence>
<gene>
    <name evidence="1" type="ORF">R3I93_012766</name>
</gene>
<evidence type="ECO:0000313" key="2">
    <source>
        <dbReference type="Proteomes" id="UP001364617"/>
    </source>
</evidence>
<protein>
    <submittedName>
        <fullName evidence="1">Uncharacterized protein</fullName>
    </submittedName>
</protein>